<feature type="domain" description="Histidine kinase/HSP90-like ATPase" evidence="1">
    <location>
        <begin position="37"/>
        <end position="137"/>
    </location>
</feature>
<dbReference type="CDD" id="cd16934">
    <property type="entry name" value="HATPase_RsbT-like"/>
    <property type="match status" value="1"/>
</dbReference>
<organism evidence="2 3">
    <name type="scientific">Floridaenema evergladense BLCC-F167</name>
    <dbReference type="NCBI Taxonomy" id="3153639"/>
    <lineage>
        <taxon>Bacteria</taxon>
        <taxon>Bacillati</taxon>
        <taxon>Cyanobacteriota</taxon>
        <taxon>Cyanophyceae</taxon>
        <taxon>Oscillatoriophycideae</taxon>
        <taxon>Aerosakkonematales</taxon>
        <taxon>Aerosakkonemataceae</taxon>
        <taxon>Floridanema</taxon>
        <taxon>Floridanema evergladense</taxon>
    </lineage>
</organism>
<protein>
    <submittedName>
        <fullName evidence="2">Anti-sigma regulatory factor</fullName>
    </submittedName>
</protein>
<dbReference type="EMBL" id="JBHFNT010000270">
    <property type="protein sequence ID" value="MFB2838687.1"/>
    <property type="molecule type" value="Genomic_DNA"/>
</dbReference>
<dbReference type="InterPro" id="IPR003594">
    <property type="entry name" value="HATPase_dom"/>
</dbReference>
<keyword evidence="3" id="KW-1185">Reference proteome</keyword>
<accession>A0ABV4WUA5</accession>
<name>A0ABV4WUA5_9CYAN</name>
<dbReference type="SUPFAM" id="SSF55874">
    <property type="entry name" value="ATPase domain of HSP90 chaperone/DNA topoisomerase II/histidine kinase"/>
    <property type="match status" value="1"/>
</dbReference>
<gene>
    <name evidence="2" type="ORF">ACE1CA_29720</name>
</gene>
<sequence length="137" mass="15180">MMIEQQSGQVPIAGESDIIIVRQFVRDRARDLGFGITDVTRIVTAASELTRNIYLYAGTGVLTWRELRQRSRVGIELIFADRGPGISNIDEAMEVGFSTKGLLGLGLPGVKKLMDEMEIKSEVGKGTTVVVRKWLRN</sequence>
<evidence type="ECO:0000313" key="3">
    <source>
        <dbReference type="Proteomes" id="UP001576780"/>
    </source>
</evidence>
<dbReference type="Pfam" id="PF02518">
    <property type="entry name" value="HATPase_c"/>
    <property type="match status" value="1"/>
</dbReference>
<dbReference type="Gene3D" id="3.30.565.10">
    <property type="entry name" value="Histidine kinase-like ATPase, C-terminal domain"/>
    <property type="match status" value="1"/>
</dbReference>
<reference evidence="2 3" key="1">
    <citation type="submission" date="2024-09" db="EMBL/GenBank/DDBJ databases">
        <title>Floridaenema gen nov. (Aerosakkonemataceae, Aerosakkonematales ord. nov., Cyanobacteria) from benthic tropical and subtropical fresh waters, with the description of four new species.</title>
        <authorList>
            <person name="Moretto J.A."/>
            <person name="Berthold D.E."/>
            <person name="Lefler F.W."/>
            <person name="Huang I.-S."/>
            <person name="Laughinghouse H. IV."/>
        </authorList>
    </citation>
    <scope>NUCLEOTIDE SEQUENCE [LARGE SCALE GENOMIC DNA]</scope>
    <source>
        <strain evidence="2 3">BLCC-F167</strain>
    </source>
</reference>
<evidence type="ECO:0000259" key="1">
    <source>
        <dbReference type="SMART" id="SM00387"/>
    </source>
</evidence>
<dbReference type="SMART" id="SM00387">
    <property type="entry name" value="HATPase_c"/>
    <property type="match status" value="1"/>
</dbReference>
<comment type="caution">
    <text evidence="2">The sequence shown here is derived from an EMBL/GenBank/DDBJ whole genome shotgun (WGS) entry which is preliminary data.</text>
</comment>
<evidence type="ECO:0000313" key="2">
    <source>
        <dbReference type="EMBL" id="MFB2838687.1"/>
    </source>
</evidence>
<dbReference type="Proteomes" id="UP001576780">
    <property type="component" value="Unassembled WGS sequence"/>
</dbReference>
<dbReference type="InterPro" id="IPR036890">
    <property type="entry name" value="HATPase_C_sf"/>
</dbReference>
<dbReference type="RefSeq" id="WP_413280988.1">
    <property type="nucleotide sequence ID" value="NZ_JBHFNT010000270.1"/>
</dbReference>
<proteinExistence type="predicted"/>